<evidence type="ECO:0000313" key="3">
    <source>
        <dbReference type="Proteomes" id="UP000252585"/>
    </source>
</evidence>
<organism evidence="2 3">
    <name type="scientific">Saliterribacillus persicus</name>
    <dbReference type="NCBI Taxonomy" id="930114"/>
    <lineage>
        <taxon>Bacteria</taxon>
        <taxon>Bacillati</taxon>
        <taxon>Bacillota</taxon>
        <taxon>Bacilli</taxon>
        <taxon>Bacillales</taxon>
        <taxon>Bacillaceae</taxon>
        <taxon>Saliterribacillus</taxon>
    </lineage>
</organism>
<keyword evidence="3" id="KW-1185">Reference proteome</keyword>
<protein>
    <recommendedName>
        <fullName evidence="4">YwdI family protein</fullName>
    </recommendedName>
</protein>
<evidence type="ECO:0008006" key="4">
    <source>
        <dbReference type="Google" id="ProtNLM"/>
    </source>
</evidence>
<reference evidence="2 3" key="1">
    <citation type="submission" date="2018-07" db="EMBL/GenBank/DDBJ databases">
        <title>Genomic Encyclopedia of Type Strains, Phase IV (KMG-IV): sequencing the most valuable type-strain genomes for metagenomic binning, comparative biology and taxonomic classification.</title>
        <authorList>
            <person name="Goeker M."/>
        </authorList>
    </citation>
    <scope>NUCLEOTIDE SEQUENCE [LARGE SCALE GENOMIC DNA]</scope>
    <source>
        <strain evidence="2 3">DSM 27696</strain>
    </source>
</reference>
<accession>A0A368YB57</accession>
<evidence type="ECO:0000256" key="1">
    <source>
        <dbReference type="SAM" id="MobiDB-lite"/>
    </source>
</evidence>
<feature type="compositionally biased region" description="Basic and acidic residues" evidence="1">
    <location>
        <begin position="80"/>
        <end position="93"/>
    </location>
</feature>
<evidence type="ECO:0000313" key="2">
    <source>
        <dbReference type="EMBL" id="RCW77483.1"/>
    </source>
</evidence>
<dbReference type="AlphaFoldDB" id="A0A368YB57"/>
<dbReference type="Proteomes" id="UP000252585">
    <property type="component" value="Unassembled WGS sequence"/>
</dbReference>
<dbReference type="OrthoDB" id="2692029at2"/>
<gene>
    <name evidence="2" type="ORF">DFR57_101357</name>
</gene>
<comment type="caution">
    <text evidence="2">The sequence shown here is derived from an EMBL/GenBank/DDBJ whole genome shotgun (WGS) entry which is preliminary data.</text>
</comment>
<dbReference type="EMBL" id="QPJJ01000001">
    <property type="protein sequence ID" value="RCW77483.1"/>
    <property type="molecule type" value="Genomic_DNA"/>
</dbReference>
<sequence>MAITSQALVEKMLVEATAASRQTDHQKVREHVRAIRLLCDVVLDESDESQEPAVPVSKQNIDQQELLKMMGSNAPSPKISGEKPAGKDKENHGEANGNSLFDF</sequence>
<feature type="region of interest" description="Disordered" evidence="1">
    <location>
        <begin position="69"/>
        <end position="103"/>
    </location>
</feature>
<name>A0A368YB57_9BACI</name>
<dbReference type="InterPro" id="IPR035218">
    <property type="entry name" value="DUF5327"/>
</dbReference>
<proteinExistence type="predicted"/>
<dbReference type="Pfam" id="PF17261">
    <property type="entry name" value="DUF5327"/>
    <property type="match status" value="1"/>
</dbReference>
<dbReference type="RefSeq" id="WP_114351408.1">
    <property type="nucleotide sequence ID" value="NZ_QPJJ01000001.1"/>
</dbReference>